<dbReference type="CDD" id="cd02553">
    <property type="entry name" value="PseudoU_synth_RsuA"/>
    <property type="match status" value="1"/>
</dbReference>
<dbReference type="SUPFAM" id="SSF55174">
    <property type="entry name" value="Alpha-L RNA-binding motif"/>
    <property type="match status" value="1"/>
</dbReference>
<proteinExistence type="inferred from homology"/>
<dbReference type="NCBIfam" id="TIGR00093">
    <property type="entry name" value="pseudouridine synthase"/>
    <property type="match status" value="1"/>
</dbReference>
<dbReference type="InterPro" id="IPR042092">
    <property type="entry name" value="PsdUridine_s_RsuA/RluB/E/F_cat"/>
</dbReference>
<organism evidence="7 8">
    <name type="scientific">Filobacillus milosensis</name>
    <dbReference type="NCBI Taxonomy" id="94137"/>
    <lineage>
        <taxon>Bacteria</taxon>
        <taxon>Bacillati</taxon>
        <taxon>Bacillota</taxon>
        <taxon>Bacilli</taxon>
        <taxon>Bacillales</taxon>
        <taxon>Bacillaceae</taxon>
        <taxon>Filobacillus</taxon>
    </lineage>
</organism>
<comment type="caution">
    <text evidence="7">The sequence shown here is derived from an EMBL/GenBank/DDBJ whole genome shotgun (WGS) entry which is preliminary data.</text>
</comment>
<sequence length="236" mass="26747">MRLDKVLANQGFGSRKIVKQLIKKGKVVIDGKAIRDSSHHVNPEESEITVNGVVLDYREFVYIMMNKPKGVISATKDKKETCVTDLIDTQYEPFSVFPVGRLDKDTVGLMLLTNDGDLAHRLLSPQKHVDKLYEAQIKGQVTEDDVHAFKEGIELEDGYVTKPAQLEIIKSDDISEVKVTISEGKFHQIRRMFSSRGHRVEELKRLKIGSLSLDSSLELGDYRELSQEEVKVLQNH</sequence>
<dbReference type="RefSeq" id="WP_134338556.1">
    <property type="nucleotide sequence ID" value="NZ_SOPW01000001.1"/>
</dbReference>
<keyword evidence="8" id="KW-1185">Reference proteome</keyword>
<dbReference type="Pfam" id="PF00849">
    <property type="entry name" value="PseudoU_synth_2"/>
    <property type="match status" value="1"/>
</dbReference>
<feature type="domain" description="RNA-binding S4" evidence="6">
    <location>
        <begin position="1"/>
        <end position="59"/>
    </location>
</feature>
<dbReference type="PANTHER" id="PTHR47683">
    <property type="entry name" value="PSEUDOURIDINE SYNTHASE FAMILY PROTEIN-RELATED"/>
    <property type="match status" value="1"/>
</dbReference>
<dbReference type="SUPFAM" id="SSF55120">
    <property type="entry name" value="Pseudouridine synthase"/>
    <property type="match status" value="1"/>
</dbReference>
<evidence type="ECO:0000256" key="2">
    <source>
        <dbReference type="ARBA" id="ARBA00022884"/>
    </source>
</evidence>
<dbReference type="PROSITE" id="PS50889">
    <property type="entry name" value="S4"/>
    <property type="match status" value="1"/>
</dbReference>
<name>A0A4Y8IT18_9BACI</name>
<evidence type="ECO:0000256" key="3">
    <source>
        <dbReference type="ARBA" id="ARBA00023235"/>
    </source>
</evidence>
<dbReference type="Gene3D" id="3.30.70.1560">
    <property type="entry name" value="Alpha-L RNA-binding motif"/>
    <property type="match status" value="1"/>
</dbReference>
<dbReference type="AlphaFoldDB" id="A0A4Y8IT18"/>
<evidence type="ECO:0000256" key="4">
    <source>
        <dbReference type="PROSITE-ProRule" id="PRU00182"/>
    </source>
</evidence>
<evidence type="ECO:0000256" key="5">
    <source>
        <dbReference type="RuleBase" id="RU003887"/>
    </source>
</evidence>
<dbReference type="EMBL" id="SOPW01000001">
    <property type="protein sequence ID" value="TFB25098.1"/>
    <property type="molecule type" value="Genomic_DNA"/>
</dbReference>
<dbReference type="InterPro" id="IPR020094">
    <property type="entry name" value="TruA/RsuA/RluB/E/F_N"/>
</dbReference>
<dbReference type="EC" id="5.4.99.-" evidence="5"/>
<reference evidence="7 8" key="1">
    <citation type="submission" date="2019-03" db="EMBL/GenBank/DDBJ databases">
        <authorList>
            <person name="He R.-H."/>
        </authorList>
    </citation>
    <scope>NUCLEOTIDE SEQUENCE [LARGE SCALE GENOMIC DNA]</scope>
    <source>
        <strain evidence="8">SH 714</strain>
    </source>
</reference>
<dbReference type="Proteomes" id="UP000297975">
    <property type="component" value="Unassembled WGS sequence"/>
</dbReference>
<evidence type="ECO:0000313" key="8">
    <source>
        <dbReference type="Proteomes" id="UP000297975"/>
    </source>
</evidence>
<evidence type="ECO:0000256" key="1">
    <source>
        <dbReference type="ARBA" id="ARBA00008348"/>
    </source>
</evidence>
<dbReference type="InterPro" id="IPR000748">
    <property type="entry name" value="PsdUridine_synth_RsuA/RluB/E/F"/>
</dbReference>
<dbReference type="GO" id="GO:0005829">
    <property type="term" value="C:cytosol"/>
    <property type="evidence" value="ECO:0007669"/>
    <property type="project" value="UniProtKB-ARBA"/>
</dbReference>
<dbReference type="GO" id="GO:0000455">
    <property type="term" value="P:enzyme-directed rRNA pseudouridine synthesis"/>
    <property type="evidence" value="ECO:0007669"/>
    <property type="project" value="UniProtKB-ARBA"/>
</dbReference>
<dbReference type="SMART" id="SM00363">
    <property type="entry name" value="S4"/>
    <property type="match status" value="1"/>
</dbReference>
<dbReference type="OrthoDB" id="9807213at2"/>
<dbReference type="InterPro" id="IPR036986">
    <property type="entry name" value="S4_RNA-bd_sf"/>
</dbReference>
<gene>
    <name evidence="7" type="ORF">E3U55_01515</name>
</gene>
<dbReference type="Gene3D" id="3.10.290.10">
    <property type="entry name" value="RNA-binding S4 domain"/>
    <property type="match status" value="1"/>
</dbReference>
<evidence type="ECO:0000313" key="7">
    <source>
        <dbReference type="EMBL" id="TFB25098.1"/>
    </source>
</evidence>
<accession>A0A4Y8IT18</accession>
<comment type="similarity">
    <text evidence="1 5">Belongs to the pseudouridine synthase RsuA family.</text>
</comment>
<dbReference type="PANTHER" id="PTHR47683:SF4">
    <property type="entry name" value="PSEUDOURIDINE SYNTHASE"/>
    <property type="match status" value="1"/>
</dbReference>
<dbReference type="PROSITE" id="PS01149">
    <property type="entry name" value="PSI_RSU"/>
    <property type="match status" value="1"/>
</dbReference>
<dbReference type="InterPro" id="IPR050343">
    <property type="entry name" value="RsuA_PseudoU_synthase"/>
</dbReference>
<dbReference type="InterPro" id="IPR006145">
    <property type="entry name" value="PsdUridine_synth_RsuA/RluA"/>
</dbReference>
<dbReference type="InterPro" id="IPR002942">
    <property type="entry name" value="S4_RNA-bd"/>
</dbReference>
<keyword evidence="2 4" id="KW-0694">RNA-binding</keyword>
<dbReference type="InterPro" id="IPR020103">
    <property type="entry name" value="PsdUridine_synth_cat_dom_sf"/>
</dbReference>
<dbReference type="GO" id="GO:0120159">
    <property type="term" value="F:rRNA pseudouridine synthase activity"/>
    <property type="evidence" value="ECO:0007669"/>
    <property type="project" value="UniProtKB-ARBA"/>
</dbReference>
<dbReference type="FunFam" id="3.30.70.1560:FF:000001">
    <property type="entry name" value="Pseudouridine synthase"/>
    <property type="match status" value="1"/>
</dbReference>
<dbReference type="Pfam" id="PF01479">
    <property type="entry name" value="S4"/>
    <property type="match status" value="1"/>
</dbReference>
<keyword evidence="3 5" id="KW-0413">Isomerase</keyword>
<dbReference type="InterPro" id="IPR018496">
    <property type="entry name" value="PsdUridine_synth_RsuA/RluB_CS"/>
</dbReference>
<evidence type="ECO:0000259" key="6">
    <source>
        <dbReference type="SMART" id="SM00363"/>
    </source>
</evidence>
<protein>
    <recommendedName>
        <fullName evidence="5">Pseudouridine synthase</fullName>
        <ecNumber evidence="5">5.4.99.-</ecNumber>
    </recommendedName>
</protein>
<dbReference type="GO" id="GO:0003723">
    <property type="term" value="F:RNA binding"/>
    <property type="evidence" value="ECO:0007669"/>
    <property type="project" value="UniProtKB-KW"/>
</dbReference>
<dbReference type="Gene3D" id="3.30.70.580">
    <property type="entry name" value="Pseudouridine synthase I, catalytic domain, N-terminal subdomain"/>
    <property type="match status" value="1"/>
</dbReference>
<dbReference type="CDD" id="cd00165">
    <property type="entry name" value="S4"/>
    <property type="match status" value="1"/>
</dbReference>